<proteinExistence type="predicted"/>
<evidence type="ECO:0000256" key="1">
    <source>
        <dbReference type="SAM" id="SignalP"/>
    </source>
</evidence>
<comment type="caution">
    <text evidence="2">The sequence shown here is derived from an EMBL/GenBank/DDBJ whole genome shotgun (WGS) entry which is preliminary data.</text>
</comment>
<evidence type="ECO:0000313" key="2">
    <source>
        <dbReference type="EMBL" id="MCZ0866265.1"/>
    </source>
</evidence>
<reference evidence="2 3" key="1">
    <citation type="submission" date="2022-12" db="EMBL/GenBank/DDBJ databases">
        <title>Dasania phycosphaerae sp. nov., isolated from particulate material of the south coast of Korea.</title>
        <authorList>
            <person name="Jiang Y."/>
        </authorList>
    </citation>
    <scope>NUCLEOTIDE SEQUENCE [LARGE SCALE GENOMIC DNA]</scope>
    <source>
        <strain evidence="2 3">GY-19</strain>
    </source>
</reference>
<dbReference type="NCBIfam" id="TIGR02595">
    <property type="entry name" value="PEP_CTERM"/>
    <property type="match status" value="1"/>
</dbReference>
<sequence length="195" mass="19799">MKALKLSIAALGLIFSLTANAIVISGPTAGTVYSDNVDLITGGVVNGNLGLNGFGYTANIYDGLITGDLGVLNGINHTANIMGGSIANDIRLNGIDHIINITGGSFGGEFFTNGFDSIVTVTGYGLSVLGNFNSYAGAQVTGFLSDGSAINNIFRSNGSGHVLNIVNTASVSEPSTIGLLLMGLVVTAVARVRKS</sequence>
<organism evidence="2 3">
    <name type="scientific">Dasania phycosphaerae</name>
    <dbReference type="NCBI Taxonomy" id="2950436"/>
    <lineage>
        <taxon>Bacteria</taxon>
        <taxon>Pseudomonadati</taxon>
        <taxon>Pseudomonadota</taxon>
        <taxon>Gammaproteobacteria</taxon>
        <taxon>Cellvibrionales</taxon>
        <taxon>Spongiibacteraceae</taxon>
        <taxon>Dasania</taxon>
    </lineage>
</organism>
<accession>A0A9J6RPN2</accession>
<gene>
    <name evidence="2" type="ORF">O0V09_13725</name>
</gene>
<dbReference type="Proteomes" id="UP001069090">
    <property type="component" value="Unassembled WGS sequence"/>
</dbReference>
<keyword evidence="3" id="KW-1185">Reference proteome</keyword>
<feature type="signal peptide" evidence="1">
    <location>
        <begin position="1"/>
        <end position="21"/>
    </location>
</feature>
<feature type="chain" id="PRO_5039903488" evidence="1">
    <location>
        <begin position="22"/>
        <end position="195"/>
    </location>
</feature>
<dbReference type="RefSeq" id="WP_258332429.1">
    <property type="nucleotide sequence ID" value="NZ_JAPTGG010000011.1"/>
</dbReference>
<dbReference type="InterPro" id="IPR013424">
    <property type="entry name" value="Ice-binding_C"/>
</dbReference>
<name>A0A9J6RPN2_9GAMM</name>
<evidence type="ECO:0000313" key="3">
    <source>
        <dbReference type="Proteomes" id="UP001069090"/>
    </source>
</evidence>
<dbReference type="EMBL" id="JAPTGG010000011">
    <property type="protein sequence ID" value="MCZ0866265.1"/>
    <property type="molecule type" value="Genomic_DNA"/>
</dbReference>
<keyword evidence="1" id="KW-0732">Signal</keyword>
<protein>
    <submittedName>
        <fullName evidence="2">PEP-CTERM sorting domain-containing protein</fullName>
    </submittedName>
</protein>
<dbReference type="AlphaFoldDB" id="A0A9J6RPN2"/>